<reference evidence="2" key="1">
    <citation type="journal article" date="2013" name="G3 (Bethesda)">
        <title>Comparative genomics of a plant-pathogenic fungus, Pyrenophora tritici-repentis, reveals transduplication and the impact of repeat elements on pathogenicity and population divergence.</title>
        <authorList>
            <person name="Manning V.A."/>
            <person name="Pandelova I."/>
            <person name="Dhillon B."/>
            <person name="Wilhelm L.J."/>
            <person name="Goodwin S.B."/>
            <person name="Berlin A.M."/>
            <person name="Figueroa M."/>
            <person name="Freitag M."/>
            <person name="Hane J.K."/>
            <person name="Henrissat B."/>
            <person name="Holman W.H."/>
            <person name="Kodira C.D."/>
            <person name="Martin J."/>
            <person name="Oliver R.P."/>
            <person name="Robbertse B."/>
            <person name="Schackwitz W."/>
            <person name="Schwartz D.C."/>
            <person name="Spatafora J.W."/>
            <person name="Turgeon B.G."/>
            <person name="Yandava C."/>
            <person name="Young S."/>
            <person name="Zhou S."/>
            <person name="Zeng Q."/>
            <person name="Grigoriev I.V."/>
            <person name="Ma L.-J."/>
            <person name="Ciuffetti L.M."/>
        </authorList>
    </citation>
    <scope>NUCLEOTIDE SEQUENCE [LARGE SCALE GENOMIC DNA]</scope>
    <source>
        <strain evidence="2">Pt-1C-BFP</strain>
    </source>
</reference>
<dbReference type="HOGENOM" id="CLU_2795188_0_0_1"/>
<sequence>MPSHVHIASRNIFFAAGGPTRNLSDASAKRLVRKKTDVALCGRIAGIRQRLAYAQTRREMLLPYKTPE</sequence>
<dbReference type="InParanoid" id="B2W239"/>
<dbReference type="EMBL" id="DS231617">
    <property type="protein sequence ID" value="EDU46325.1"/>
    <property type="molecule type" value="Genomic_DNA"/>
</dbReference>
<proteinExistence type="predicted"/>
<dbReference type="AlphaFoldDB" id="B2W239"/>
<protein>
    <submittedName>
        <fullName evidence="1">Uncharacterized protein</fullName>
    </submittedName>
</protein>
<evidence type="ECO:0000313" key="1">
    <source>
        <dbReference type="EMBL" id="EDU46325.1"/>
    </source>
</evidence>
<organism evidence="1 2">
    <name type="scientific">Pyrenophora tritici-repentis (strain Pt-1C-BFP)</name>
    <name type="common">Wheat tan spot fungus</name>
    <name type="synonym">Drechslera tritici-repentis</name>
    <dbReference type="NCBI Taxonomy" id="426418"/>
    <lineage>
        <taxon>Eukaryota</taxon>
        <taxon>Fungi</taxon>
        <taxon>Dikarya</taxon>
        <taxon>Ascomycota</taxon>
        <taxon>Pezizomycotina</taxon>
        <taxon>Dothideomycetes</taxon>
        <taxon>Pleosporomycetidae</taxon>
        <taxon>Pleosporales</taxon>
        <taxon>Pleosporineae</taxon>
        <taxon>Pleosporaceae</taxon>
        <taxon>Pyrenophora</taxon>
    </lineage>
</organism>
<gene>
    <name evidence="1" type="ORF">PTRG_03487</name>
</gene>
<name>B2W239_PYRTR</name>
<evidence type="ECO:0000313" key="2">
    <source>
        <dbReference type="Proteomes" id="UP000001471"/>
    </source>
</evidence>
<dbReference type="Proteomes" id="UP000001471">
    <property type="component" value="Unassembled WGS sequence"/>
</dbReference>
<accession>B2W239</accession>